<accession>A0A545SYR4</accession>
<dbReference type="InterPro" id="IPR001623">
    <property type="entry name" value="DnaJ_domain"/>
</dbReference>
<dbReference type="Gene3D" id="1.10.287.110">
    <property type="entry name" value="DnaJ domain"/>
    <property type="match status" value="1"/>
</dbReference>
<dbReference type="InterPro" id="IPR036869">
    <property type="entry name" value="J_dom_sf"/>
</dbReference>
<evidence type="ECO:0000256" key="2">
    <source>
        <dbReference type="SAM" id="MobiDB-lite"/>
    </source>
</evidence>
<dbReference type="Pfam" id="PF12339">
    <property type="entry name" value="DNAJ_related"/>
    <property type="match status" value="1"/>
</dbReference>
<protein>
    <recommendedName>
        <fullName evidence="3">J domain-containing protein</fullName>
    </recommendedName>
</protein>
<keyword evidence="1" id="KW-0143">Chaperone</keyword>
<sequence length="215" mass="24494">MNEGTIDSYEPPETQTHAPAGAQQPLTTAVLAHCRRLIRNYLEQRRRCAEYELVQLLVAEKVYPWAGDSTLALFQKHFIVQHSLYELRQHFSTRKLWLHIAPVEISLAAAEDAETKTLNVAAQQQVADFYLDLANFYTATPDTVADYLQRFWRRFEKTEAVSDPYATLGLEGAEPWPRVQRRFRELAARTHPDKGGNAETFAAVKAAYDALKASR</sequence>
<keyword evidence="5" id="KW-1185">Reference proteome</keyword>
<gene>
    <name evidence="4" type="ORF">FKG94_21555</name>
</gene>
<feature type="region of interest" description="Disordered" evidence="2">
    <location>
        <begin position="1"/>
        <end position="22"/>
    </location>
</feature>
<dbReference type="PROSITE" id="PS50076">
    <property type="entry name" value="DNAJ_2"/>
    <property type="match status" value="1"/>
</dbReference>
<organism evidence="4 5">
    <name type="scientific">Exilibacterium tricleocarpae</name>
    <dbReference type="NCBI Taxonomy" id="2591008"/>
    <lineage>
        <taxon>Bacteria</taxon>
        <taxon>Pseudomonadati</taxon>
        <taxon>Pseudomonadota</taxon>
        <taxon>Gammaproteobacteria</taxon>
        <taxon>Cellvibrionales</taxon>
        <taxon>Cellvibrionaceae</taxon>
        <taxon>Exilibacterium</taxon>
    </lineage>
</organism>
<evidence type="ECO:0000313" key="5">
    <source>
        <dbReference type="Proteomes" id="UP000319732"/>
    </source>
</evidence>
<evidence type="ECO:0000259" key="3">
    <source>
        <dbReference type="PROSITE" id="PS50076"/>
    </source>
</evidence>
<dbReference type="SUPFAM" id="SSF46565">
    <property type="entry name" value="Chaperone J-domain"/>
    <property type="match status" value="1"/>
</dbReference>
<dbReference type="AlphaFoldDB" id="A0A545SYR4"/>
<evidence type="ECO:0000313" key="4">
    <source>
        <dbReference type="EMBL" id="TQV70116.1"/>
    </source>
</evidence>
<proteinExistence type="predicted"/>
<evidence type="ECO:0000256" key="1">
    <source>
        <dbReference type="ARBA" id="ARBA00023186"/>
    </source>
</evidence>
<reference evidence="4 5" key="1">
    <citation type="submission" date="2019-06" db="EMBL/GenBank/DDBJ databases">
        <title>Whole genome sequence for Cellvibrionaceae sp. R142.</title>
        <authorList>
            <person name="Wang G."/>
        </authorList>
    </citation>
    <scope>NUCLEOTIDE SEQUENCE [LARGE SCALE GENOMIC DNA]</scope>
    <source>
        <strain evidence="4 5">R142</strain>
    </source>
</reference>
<feature type="domain" description="J" evidence="3">
    <location>
        <begin position="163"/>
        <end position="215"/>
    </location>
</feature>
<dbReference type="EMBL" id="VHSG01000025">
    <property type="protein sequence ID" value="TQV70116.1"/>
    <property type="molecule type" value="Genomic_DNA"/>
</dbReference>
<dbReference type="InterPro" id="IPR021059">
    <property type="entry name" value="DnaJ-related_N"/>
</dbReference>
<comment type="caution">
    <text evidence="4">The sequence shown here is derived from an EMBL/GenBank/DDBJ whole genome shotgun (WGS) entry which is preliminary data.</text>
</comment>
<dbReference type="OrthoDB" id="581986at2"/>
<dbReference type="Proteomes" id="UP000319732">
    <property type="component" value="Unassembled WGS sequence"/>
</dbReference>
<name>A0A545SYR4_9GAMM</name>